<reference evidence="2" key="1">
    <citation type="submission" date="2021-02" db="EMBL/GenBank/DDBJ databases">
        <authorList>
            <person name="Nowell W R."/>
        </authorList>
    </citation>
    <scope>NUCLEOTIDE SEQUENCE</scope>
</reference>
<feature type="non-terminal residue" evidence="2">
    <location>
        <position position="239"/>
    </location>
</feature>
<proteinExistence type="predicted"/>
<dbReference type="Pfam" id="PF02825">
    <property type="entry name" value="WWE"/>
    <property type="match status" value="1"/>
</dbReference>
<dbReference type="InterPro" id="IPR037197">
    <property type="entry name" value="WWE_dom_sf"/>
</dbReference>
<dbReference type="Gene3D" id="3.30.720.50">
    <property type="match status" value="1"/>
</dbReference>
<evidence type="ECO:0000313" key="3">
    <source>
        <dbReference type="Proteomes" id="UP000663862"/>
    </source>
</evidence>
<feature type="domain" description="WWE" evidence="1">
    <location>
        <begin position="3"/>
        <end position="84"/>
    </location>
</feature>
<evidence type="ECO:0000259" key="1">
    <source>
        <dbReference type="PROSITE" id="PS50918"/>
    </source>
</evidence>
<dbReference type="PROSITE" id="PS50918">
    <property type="entry name" value="WWE"/>
    <property type="match status" value="1"/>
</dbReference>
<dbReference type="AlphaFoldDB" id="A0A821HGA3"/>
<sequence length="239" mass="27528">MASVTAESSKPSTRVQWMWNAQTDPLSKSQPAEWHPYSDVENMIIEKAFTADKTEVMLDEYHIDLKCNLQVSNSDVDKQRSVKRVVCNGNDKRAREERFMHNPVAPKRPVGGQYGFVPPFIKEAAKDLNLTPKQFPSKNRTVIPMLIEKAALGIIEEGKNIKKQREGEEMANKLMEKKNAGMEEVWKCCAELYSMESFLYKKLNEIMGSIGSEQHEQVWRSKIRTWGPFCLLLWDNPFN</sequence>
<name>A0A821HGA3_9BILA</name>
<dbReference type="EMBL" id="CAJOBQ010007998">
    <property type="protein sequence ID" value="CAF4687524.1"/>
    <property type="molecule type" value="Genomic_DNA"/>
</dbReference>
<comment type="caution">
    <text evidence="2">The sequence shown here is derived from an EMBL/GenBank/DDBJ whole genome shotgun (WGS) entry which is preliminary data.</text>
</comment>
<dbReference type="InterPro" id="IPR004170">
    <property type="entry name" value="WWE_dom"/>
</dbReference>
<evidence type="ECO:0000313" key="2">
    <source>
        <dbReference type="EMBL" id="CAF4687524.1"/>
    </source>
</evidence>
<protein>
    <recommendedName>
        <fullName evidence="1">WWE domain-containing protein</fullName>
    </recommendedName>
</protein>
<gene>
    <name evidence="2" type="ORF">TSG867_LOCUS32695</name>
</gene>
<organism evidence="2 3">
    <name type="scientific">Rotaria socialis</name>
    <dbReference type="NCBI Taxonomy" id="392032"/>
    <lineage>
        <taxon>Eukaryota</taxon>
        <taxon>Metazoa</taxon>
        <taxon>Spiralia</taxon>
        <taxon>Gnathifera</taxon>
        <taxon>Rotifera</taxon>
        <taxon>Eurotatoria</taxon>
        <taxon>Bdelloidea</taxon>
        <taxon>Philodinida</taxon>
        <taxon>Philodinidae</taxon>
        <taxon>Rotaria</taxon>
    </lineage>
</organism>
<dbReference type="SUPFAM" id="SSF117839">
    <property type="entry name" value="WWE domain"/>
    <property type="match status" value="1"/>
</dbReference>
<dbReference type="Proteomes" id="UP000663862">
    <property type="component" value="Unassembled WGS sequence"/>
</dbReference>
<accession>A0A821HGA3</accession>